<dbReference type="InterPro" id="IPR027461">
    <property type="entry name" value="Carboxypeptidase_A_C_sf"/>
</dbReference>
<dbReference type="SUPFAM" id="SSF141986">
    <property type="entry name" value="LD-carboxypeptidase A C-terminal domain-like"/>
    <property type="match status" value="1"/>
</dbReference>
<dbReference type="PANTHER" id="PTHR30237">
    <property type="entry name" value="MURAMOYLTETRAPEPTIDE CARBOXYPEPTIDASE"/>
    <property type="match status" value="1"/>
</dbReference>
<dbReference type="GO" id="GO:0016787">
    <property type="term" value="F:hydrolase activity"/>
    <property type="evidence" value="ECO:0007669"/>
    <property type="project" value="UniProtKB-KW"/>
</dbReference>
<feature type="region of interest" description="Disordered" evidence="3">
    <location>
        <begin position="1"/>
        <end position="24"/>
    </location>
</feature>
<comment type="similarity">
    <text evidence="1">Belongs to the peptidase S66 family.</text>
</comment>
<evidence type="ECO:0000259" key="5">
    <source>
        <dbReference type="Pfam" id="PF17676"/>
    </source>
</evidence>
<gene>
    <name evidence="6" type="ORF">KDL01_04715</name>
</gene>
<feature type="domain" description="LD-carboxypeptidase C-terminal" evidence="5">
    <location>
        <begin position="239"/>
        <end position="350"/>
    </location>
</feature>
<dbReference type="InterPro" id="IPR040449">
    <property type="entry name" value="Peptidase_S66_N"/>
</dbReference>
<sequence length="367" mass="39182">MAEQTSEVFIPPHRLAGSRTASPRNAQTRMIAAVNPPTPAGPGSHIRIVSPGMPTLMHVPERGERAEAALRGLGFEVSYGRHAFGFSADGLAAGTPEEQAADIMEAFADASVDAILVSDAGGGSLKLLPLLDPAVIQANPKPFVGFCDTVFLHQYLADLGVASYSGCSLMFHLGNVPAPFPETTEYLARALSGVGPLVCGPVGDRAEPVASWHIPEIEGAPRVRDHASGWHWLRPGTGTGPLVGGELSLLPELVRRFGIRFDSALLWWDVTEEQAAPVDELFDALARETDLSLLAGMVVGANPRVTPEEWVRQVGAAFERHVPEAGYPVLVNADICHMTPSWTLPYAETAVLDSERGLILPRTAVDR</sequence>
<protein>
    <submittedName>
        <fullName evidence="6">LD-carboxypeptidase</fullName>
    </submittedName>
</protein>
<dbReference type="Pfam" id="PF02016">
    <property type="entry name" value="Peptidase_S66"/>
    <property type="match status" value="1"/>
</dbReference>
<comment type="caution">
    <text evidence="6">The sequence shown here is derived from an EMBL/GenBank/DDBJ whole genome shotgun (WGS) entry which is preliminary data.</text>
</comment>
<evidence type="ECO:0000256" key="1">
    <source>
        <dbReference type="ARBA" id="ARBA00010233"/>
    </source>
</evidence>
<dbReference type="EMBL" id="JAGSOG010000012">
    <property type="protein sequence ID" value="MBR7832547.1"/>
    <property type="molecule type" value="Genomic_DNA"/>
</dbReference>
<feature type="domain" description="LD-carboxypeptidase N-terminal" evidence="4">
    <location>
        <begin position="46"/>
        <end position="166"/>
    </location>
</feature>
<dbReference type="AlphaFoldDB" id="A0A941EJ85"/>
<dbReference type="Gene3D" id="3.40.50.10740">
    <property type="entry name" value="Class I glutamine amidotransferase-like"/>
    <property type="match status" value="1"/>
</dbReference>
<accession>A0A941EJ85</accession>
<evidence type="ECO:0000313" key="7">
    <source>
        <dbReference type="Proteomes" id="UP000675781"/>
    </source>
</evidence>
<dbReference type="RefSeq" id="WP_212527075.1">
    <property type="nucleotide sequence ID" value="NZ_JAGSOG010000012.1"/>
</dbReference>
<keyword evidence="2" id="KW-0378">Hydrolase</keyword>
<dbReference type="InterPro" id="IPR040921">
    <property type="entry name" value="Peptidase_S66C"/>
</dbReference>
<dbReference type="Proteomes" id="UP000675781">
    <property type="component" value="Unassembled WGS sequence"/>
</dbReference>
<evidence type="ECO:0000256" key="2">
    <source>
        <dbReference type="ARBA" id="ARBA00022801"/>
    </source>
</evidence>
<reference evidence="6" key="1">
    <citation type="submission" date="2021-04" db="EMBL/GenBank/DDBJ databases">
        <title>Genome based classification of Actinospica acidithermotolerans sp. nov., an actinobacterium isolated from an Indonesian hot spring.</title>
        <authorList>
            <person name="Kusuma A.B."/>
            <person name="Putra K.E."/>
            <person name="Nafisah S."/>
            <person name="Loh J."/>
            <person name="Nouioui I."/>
            <person name="Goodfellow M."/>
        </authorList>
    </citation>
    <scope>NUCLEOTIDE SEQUENCE</scope>
    <source>
        <strain evidence="6">CSCA 57</strain>
    </source>
</reference>
<name>A0A941EJ85_9ACTN</name>
<dbReference type="InterPro" id="IPR029062">
    <property type="entry name" value="Class_I_gatase-like"/>
</dbReference>
<keyword evidence="7" id="KW-1185">Reference proteome</keyword>
<organism evidence="6 7">
    <name type="scientific">Actinospica durhamensis</name>
    <dbReference type="NCBI Taxonomy" id="1508375"/>
    <lineage>
        <taxon>Bacteria</taxon>
        <taxon>Bacillati</taxon>
        <taxon>Actinomycetota</taxon>
        <taxon>Actinomycetes</taxon>
        <taxon>Catenulisporales</taxon>
        <taxon>Actinospicaceae</taxon>
        <taxon>Actinospica</taxon>
    </lineage>
</organism>
<evidence type="ECO:0000259" key="4">
    <source>
        <dbReference type="Pfam" id="PF02016"/>
    </source>
</evidence>
<proteinExistence type="inferred from homology"/>
<dbReference type="Pfam" id="PF17676">
    <property type="entry name" value="Peptidase_S66C"/>
    <property type="match status" value="1"/>
</dbReference>
<dbReference type="SUPFAM" id="SSF52317">
    <property type="entry name" value="Class I glutamine amidotransferase-like"/>
    <property type="match status" value="1"/>
</dbReference>
<dbReference type="InterPro" id="IPR027478">
    <property type="entry name" value="LdcA_N"/>
</dbReference>
<dbReference type="InterPro" id="IPR003507">
    <property type="entry name" value="S66_fam"/>
</dbReference>
<evidence type="ECO:0000256" key="3">
    <source>
        <dbReference type="SAM" id="MobiDB-lite"/>
    </source>
</evidence>
<evidence type="ECO:0000313" key="6">
    <source>
        <dbReference type="EMBL" id="MBR7832547.1"/>
    </source>
</evidence>
<dbReference type="Gene3D" id="3.50.30.60">
    <property type="entry name" value="LD-carboxypeptidase A C-terminal domain-like"/>
    <property type="match status" value="1"/>
</dbReference>